<evidence type="ECO:0000313" key="3">
    <source>
        <dbReference type="Proteomes" id="UP001152798"/>
    </source>
</evidence>
<feature type="chain" id="PRO_5040343099" description="Neuropeptide" evidence="1">
    <location>
        <begin position="28"/>
        <end position="82"/>
    </location>
</feature>
<evidence type="ECO:0000313" key="2">
    <source>
        <dbReference type="EMBL" id="CAH1406882.1"/>
    </source>
</evidence>
<dbReference type="AlphaFoldDB" id="A0A9P0HSE6"/>
<accession>A0A9P0HSE6</accession>
<sequence length="82" mass="9241">MNRLNPLLLTIILLLELLVSKPMLTNASRQQDTVPREKTKLGLRFMFLKCPSGHCCPFSLYCCYANACCSGPDEVKMMQTPC</sequence>
<protein>
    <recommendedName>
        <fullName evidence="4">Neuropeptide</fullName>
    </recommendedName>
</protein>
<reference evidence="2" key="1">
    <citation type="submission" date="2022-01" db="EMBL/GenBank/DDBJ databases">
        <authorList>
            <person name="King R."/>
        </authorList>
    </citation>
    <scope>NUCLEOTIDE SEQUENCE</scope>
</reference>
<feature type="signal peptide" evidence="1">
    <location>
        <begin position="1"/>
        <end position="27"/>
    </location>
</feature>
<dbReference type="EMBL" id="OV725083">
    <property type="protein sequence ID" value="CAH1406882.1"/>
    <property type="molecule type" value="Genomic_DNA"/>
</dbReference>
<name>A0A9P0HSE6_NEZVI</name>
<dbReference type="Proteomes" id="UP001152798">
    <property type="component" value="Chromosome 7"/>
</dbReference>
<gene>
    <name evidence="2" type="ORF">NEZAVI_LOCUS14721</name>
</gene>
<organism evidence="2 3">
    <name type="scientific">Nezara viridula</name>
    <name type="common">Southern green stink bug</name>
    <name type="synonym">Cimex viridulus</name>
    <dbReference type="NCBI Taxonomy" id="85310"/>
    <lineage>
        <taxon>Eukaryota</taxon>
        <taxon>Metazoa</taxon>
        <taxon>Ecdysozoa</taxon>
        <taxon>Arthropoda</taxon>
        <taxon>Hexapoda</taxon>
        <taxon>Insecta</taxon>
        <taxon>Pterygota</taxon>
        <taxon>Neoptera</taxon>
        <taxon>Paraneoptera</taxon>
        <taxon>Hemiptera</taxon>
        <taxon>Heteroptera</taxon>
        <taxon>Panheteroptera</taxon>
        <taxon>Pentatomomorpha</taxon>
        <taxon>Pentatomoidea</taxon>
        <taxon>Pentatomidae</taxon>
        <taxon>Pentatominae</taxon>
        <taxon>Nezara</taxon>
    </lineage>
</organism>
<evidence type="ECO:0000256" key="1">
    <source>
        <dbReference type="SAM" id="SignalP"/>
    </source>
</evidence>
<evidence type="ECO:0008006" key="4">
    <source>
        <dbReference type="Google" id="ProtNLM"/>
    </source>
</evidence>
<keyword evidence="1" id="KW-0732">Signal</keyword>
<proteinExistence type="predicted"/>
<keyword evidence="3" id="KW-1185">Reference proteome</keyword>